<sequence>MQSLIIESLPKMMKDNLDGYPSPIKKAVEEAVKEQDGAIRLLVKETLASILTDEKFKQILAERILTEALANSLKR</sequence>
<organism evidence="1 2">
    <name type="scientific">Falsiroseomonas bella</name>
    <dbReference type="NCBI Taxonomy" id="2184016"/>
    <lineage>
        <taxon>Bacteria</taxon>
        <taxon>Pseudomonadati</taxon>
        <taxon>Pseudomonadota</taxon>
        <taxon>Alphaproteobacteria</taxon>
        <taxon>Acetobacterales</taxon>
        <taxon>Roseomonadaceae</taxon>
        <taxon>Falsiroseomonas</taxon>
    </lineage>
</organism>
<comment type="caution">
    <text evidence="1">The sequence shown here is derived from an EMBL/GenBank/DDBJ whole genome shotgun (WGS) entry which is preliminary data.</text>
</comment>
<evidence type="ECO:0000313" key="2">
    <source>
        <dbReference type="Proteomes" id="UP000245765"/>
    </source>
</evidence>
<evidence type="ECO:0000313" key="1">
    <source>
        <dbReference type="EMBL" id="PWS38085.1"/>
    </source>
</evidence>
<proteinExistence type="predicted"/>
<dbReference type="Proteomes" id="UP000245765">
    <property type="component" value="Unassembled WGS sequence"/>
</dbReference>
<keyword evidence="2" id="KW-1185">Reference proteome</keyword>
<gene>
    <name evidence="1" type="ORF">DFH01_01920</name>
</gene>
<dbReference type="EMBL" id="QGNA01000001">
    <property type="protein sequence ID" value="PWS38085.1"/>
    <property type="molecule type" value="Genomic_DNA"/>
</dbReference>
<dbReference type="AlphaFoldDB" id="A0A317FH14"/>
<name>A0A317FH14_9PROT</name>
<reference evidence="2" key="1">
    <citation type="submission" date="2018-05" db="EMBL/GenBank/DDBJ databases">
        <authorList>
            <person name="Du Z."/>
            <person name="Wang X."/>
        </authorList>
    </citation>
    <scope>NUCLEOTIDE SEQUENCE [LARGE SCALE GENOMIC DNA]</scope>
    <source>
        <strain evidence="2">CQN31</strain>
    </source>
</reference>
<protein>
    <submittedName>
        <fullName evidence="1">Uncharacterized protein</fullName>
    </submittedName>
</protein>
<accession>A0A317FH14</accession>